<proteinExistence type="predicted"/>
<dbReference type="KEGG" id="raj:RA11412_2404"/>
<organism evidence="1 2">
    <name type="scientific">Rothia aeria</name>
    <dbReference type="NCBI Taxonomy" id="172042"/>
    <lineage>
        <taxon>Bacteria</taxon>
        <taxon>Bacillati</taxon>
        <taxon>Actinomycetota</taxon>
        <taxon>Actinomycetes</taxon>
        <taxon>Micrococcales</taxon>
        <taxon>Micrococcaceae</taxon>
        <taxon>Rothia</taxon>
    </lineage>
</organism>
<keyword evidence="2" id="KW-1185">Reference proteome</keyword>
<dbReference type="AlphaFoldDB" id="A0A2Z5R1Y9"/>
<dbReference type="EMBL" id="AP017895">
    <property type="protein sequence ID" value="BAV88703.1"/>
    <property type="molecule type" value="Genomic_DNA"/>
</dbReference>
<sequence>MAAPAGVAQIILSAPAPFSCGGAGPFNADYQAVRAVTFSNKARTAFLYSRAKAIGKSGGGTQ</sequence>
<accession>A0A2Z5R1Y9</accession>
<evidence type="ECO:0000313" key="1">
    <source>
        <dbReference type="EMBL" id="BAV88703.1"/>
    </source>
</evidence>
<protein>
    <submittedName>
        <fullName evidence="1">Uncharacterized protein</fullName>
    </submittedName>
</protein>
<name>A0A2Z5R1Y9_9MICC</name>
<gene>
    <name evidence="1" type="ORF">RA11412_2404</name>
</gene>
<evidence type="ECO:0000313" key="2">
    <source>
        <dbReference type="Proteomes" id="UP000250241"/>
    </source>
</evidence>
<reference evidence="1 2" key="1">
    <citation type="submission" date="2016-10" db="EMBL/GenBank/DDBJ databases">
        <title>Genome sequence of Rothia aeria strain JCM11412.</title>
        <authorList>
            <person name="Nambu T."/>
        </authorList>
    </citation>
    <scope>NUCLEOTIDE SEQUENCE [LARGE SCALE GENOMIC DNA]</scope>
    <source>
        <strain evidence="1 2">JCM 11412</strain>
    </source>
</reference>
<dbReference type="Proteomes" id="UP000250241">
    <property type="component" value="Chromosome"/>
</dbReference>